<feature type="short sequence motif" description="Q motif" evidence="5">
    <location>
        <begin position="158"/>
        <end position="186"/>
    </location>
</feature>
<reference evidence="9" key="1">
    <citation type="submission" date="2023-10" db="EMBL/GenBank/DDBJ databases">
        <authorList>
            <person name="Chen Y."/>
            <person name="Shah S."/>
            <person name="Dougan E. K."/>
            <person name="Thang M."/>
            <person name="Chan C."/>
        </authorList>
    </citation>
    <scope>NUCLEOTIDE SEQUENCE [LARGE SCALE GENOMIC DNA]</scope>
</reference>
<gene>
    <name evidence="9" type="ORF">PCOR1329_LOCUS80488</name>
</gene>
<keyword evidence="4" id="KW-0067">ATP-binding</keyword>
<feature type="compositionally biased region" description="Gly residues" evidence="6">
    <location>
        <begin position="31"/>
        <end position="43"/>
    </location>
</feature>
<sequence>MPMQPQQNGGYPMGGYQGGCYQAPLQGGEFHGGGFQGGGGGGFYQPQQPFQPQKAGRFRRPRGGACAARAAGAEMPMQGGDRRGGGGYQGGYSQQGGGHQQPWQPQQQDTDFMREFEKAAGNWGNEMPQLTGKEIGGSETDLTEAKVWGGGEIAPPYTTFNSCNFPRQIMASIHALGFASPTPIQAYCWPVSQTGRDMVGIAKTGSGKTLAFLLPPFAKFIGTRPDPQGPQMLVMAPTRELACQIQAEAEKFGRRIGILSVCVYGGAPRGPQLRDMRAGRHLIVGTPG</sequence>
<evidence type="ECO:0000256" key="6">
    <source>
        <dbReference type="SAM" id="MobiDB-lite"/>
    </source>
</evidence>
<evidence type="ECO:0000256" key="4">
    <source>
        <dbReference type="ARBA" id="ARBA00022840"/>
    </source>
</evidence>
<name>A0ABN9Y080_9DINO</name>
<dbReference type="InterPro" id="IPR011545">
    <property type="entry name" value="DEAD/DEAH_box_helicase_dom"/>
</dbReference>
<feature type="compositionally biased region" description="Low complexity" evidence="6">
    <location>
        <begin position="63"/>
        <end position="73"/>
    </location>
</feature>
<feature type="compositionally biased region" description="Gly residues" evidence="6">
    <location>
        <begin position="85"/>
        <end position="99"/>
    </location>
</feature>
<accession>A0ABN9Y080</accession>
<dbReference type="Pfam" id="PF00270">
    <property type="entry name" value="DEAD"/>
    <property type="match status" value="1"/>
</dbReference>
<protein>
    <recommendedName>
        <fullName evidence="11">RNA helicase</fullName>
    </recommendedName>
</protein>
<dbReference type="InterPro" id="IPR044742">
    <property type="entry name" value="DEAD/DEAH_RhlB"/>
</dbReference>
<keyword evidence="10" id="KW-1185">Reference proteome</keyword>
<organism evidence="9 10">
    <name type="scientific">Prorocentrum cordatum</name>
    <dbReference type="NCBI Taxonomy" id="2364126"/>
    <lineage>
        <taxon>Eukaryota</taxon>
        <taxon>Sar</taxon>
        <taxon>Alveolata</taxon>
        <taxon>Dinophyceae</taxon>
        <taxon>Prorocentrales</taxon>
        <taxon>Prorocentraceae</taxon>
        <taxon>Prorocentrum</taxon>
    </lineage>
</organism>
<proteinExistence type="predicted"/>
<evidence type="ECO:0008006" key="11">
    <source>
        <dbReference type="Google" id="ProtNLM"/>
    </source>
</evidence>
<feature type="region of interest" description="Disordered" evidence="6">
    <location>
        <begin position="31"/>
        <end position="107"/>
    </location>
</feature>
<dbReference type="PANTHER" id="PTHR47958">
    <property type="entry name" value="ATP-DEPENDENT RNA HELICASE DBP3"/>
    <property type="match status" value="1"/>
</dbReference>
<dbReference type="InterPro" id="IPR014014">
    <property type="entry name" value="RNA_helicase_DEAD_Q_motif"/>
</dbReference>
<dbReference type="SUPFAM" id="SSF52540">
    <property type="entry name" value="P-loop containing nucleoside triphosphate hydrolases"/>
    <property type="match status" value="1"/>
</dbReference>
<evidence type="ECO:0000313" key="10">
    <source>
        <dbReference type="Proteomes" id="UP001189429"/>
    </source>
</evidence>
<keyword evidence="3" id="KW-0347">Helicase</keyword>
<feature type="compositionally biased region" description="Low complexity" evidence="6">
    <location>
        <begin position="44"/>
        <end position="55"/>
    </location>
</feature>
<evidence type="ECO:0000313" key="9">
    <source>
        <dbReference type="EMBL" id="CAK0904494.1"/>
    </source>
</evidence>
<dbReference type="InterPro" id="IPR027417">
    <property type="entry name" value="P-loop_NTPase"/>
</dbReference>
<evidence type="ECO:0000259" key="7">
    <source>
        <dbReference type="PROSITE" id="PS51192"/>
    </source>
</evidence>
<dbReference type="Proteomes" id="UP001189429">
    <property type="component" value="Unassembled WGS sequence"/>
</dbReference>
<feature type="domain" description="Helicase ATP-binding" evidence="7">
    <location>
        <begin position="189"/>
        <end position="288"/>
    </location>
</feature>
<dbReference type="InterPro" id="IPR014001">
    <property type="entry name" value="Helicase_ATP-bd"/>
</dbReference>
<evidence type="ECO:0000256" key="1">
    <source>
        <dbReference type="ARBA" id="ARBA00022741"/>
    </source>
</evidence>
<keyword evidence="1" id="KW-0547">Nucleotide-binding</keyword>
<keyword evidence="2" id="KW-0378">Hydrolase</keyword>
<dbReference type="CDD" id="cd00268">
    <property type="entry name" value="DEADc"/>
    <property type="match status" value="1"/>
</dbReference>
<dbReference type="EMBL" id="CAUYUJ010021404">
    <property type="protein sequence ID" value="CAK0904494.1"/>
    <property type="molecule type" value="Genomic_DNA"/>
</dbReference>
<evidence type="ECO:0000256" key="2">
    <source>
        <dbReference type="ARBA" id="ARBA00022801"/>
    </source>
</evidence>
<dbReference type="Gene3D" id="3.40.50.300">
    <property type="entry name" value="P-loop containing nucleotide triphosphate hydrolases"/>
    <property type="match status" value="1"/>
</dbReference>
<evidence type="ECO:0000256" key="3">
    <source>
        <dbReference type="ARBA" id="ARBA00022806"/>
    </source>
</evidence>
<dbReference type="PROSITE" id="PS51192">
    <property type="entry name" value="HELICASE_ATP_BIND_1"/>
    <property type="match status" value="1"/>
</dbReference>
<evidence type="ECO:0000259" key="8">
    <source>
        <dbReference type="PROSITE" id="PS51195"/>
    </source>
</evidence>
<evidence type="ECO:0000256" key="5">
    <source>
        <dbReference type="PROSITE-ProRule" id="PRU00552"/>
    </source>
</evidence>
<dbReference type="PROSITE" id="PS51195">
    <property type="entry name" value="Q_MOTIF"/>
    <property type="match status" value="1"/>
</dbReference>
<feature type="non-terminal residue" evidence="9">
    <location>
        <position position="288"/>
    </location>
</feature>
<comment type="caution">
    <text evidence="9">The sequence shown here is derived from an EMBL/GenBank/DDBJ whole genome shotgun (WGS) entry which is preliminary data.</text>
</comment>
<feature type="domain" description="DEAD-box RNA helicase Q" evidence="8">
    <location>
        <begin position="158"/>
        <end position="186"/>
    </location>
</feature>